<evidence type="ECO:0000256" key="1">
    <source>
        <dbReference type="ARBA" id="ARBA00022737"/>
    </source>
</evidence>
<dbReference type="InterPro" id="IPR027417">
    <property type="entry name" value="P-loop_NTPase"/>
</dbReference>
<evidence type="ECO:0000256" key="3">
    <source>
        <dbReference type="SAM" id="MobiDB-lite"/>
    </source>
</evidence>
<accession>U4LNA0</accession>
<evidence type="ECO:0000313" key="6">
    <source>
        <dbReference type="Proteomes" id="UP000018144"/>
    </source>
</evidence>
<dbReference type="STRING" id="1076935.U4LNA0"/>
<dbReference type="EMBL" id="HF935475">
    <property type="protein sequence ID" value="CCX30790.1"/>
    <property type="molecule type" value="Genomic_DNA"/>
</dbReference>
<dbReference type="eggNOG" id="KOG0504">
    <property type="taxonomic scope" value="Eukaryota"/>
</dbReference>
<dbReference type="AlphaFoldDB" id="U4LNA0"/>
<feature type="repeat" description="ANK" evidence="2">
    <location>
        <begin position="710"/>
        <end position="744"/>
    </location>
</feature>
<reference evidence="5 6" key="1">
    <citation type="journal article" date="2013" name="PLoS Genet.">
        <title>The genome and development-dependent transcriptomes of Pyronema confluens: a window into fungal evolution.</title>
        <authorList>
            <person name="Traeger S."/>
            <person name="Altegoer F."/>
            <person name="Freitag M."/>
            <person name="Gabaldon T."/>
            <person name="Kempken F."/>
            <person name="Kumar A."/>
            <person name="Marcet-Houben M."/>
            <person name="Poggeler S."/>
            <person name="Stajich J.E."/>
            <person name="Nowrousian M."/>
        </authorList>
    </citation>
    <scope>NUCLEOTIDE SEQUENCE [LARGE SCALE GENOMIC DNA]</scope>
    <source>
        <strain evidence="6">CBS 100304</strain>
        <tissue evidence="5">Vegetative mycelium</tissue>
    </source>
</reference>
<feature type="repeat" description="ANK" evidence="2">
    <location>
        <begin position="650"/>
        <end position="682"/>
    </location>
</feature>
<dbReference type="InterPro" id="IPR056884">
    <property type="entry name" value="NPHP3-like_N"/>
</dbReference>
<protein>
    <submittedName>
        <fullName evidence="5">Similar to Inversin-B acc. no. Q71S21</fullName>
    </submittedName>
</protein>
<dbReference type="PROSITE" id="PS50297">
    <property type="entry name" value="ANK_REP_REGION"/>
    <property type="match status" value="3"/>
</dbReference>
<dbReference type="Pfam" id="PF24883">
    <property type="entry name" value="NPHP3_N"/>
    <property type="match status" value="1"/>
</dbReference>
<keyword evidence="1" id="KW-0677">Repeat</keyword>
<evidence type="ECO:0000256" key="2">
    <source>
        <dbReference type="PROSITE-ProRule" id="PRU00023"/>
    </source>
</evidence>
<dbReference type="SUPFAM" id="SSF52540">
    <property type="entry name" value="P-loop containing nucleoside triphosphate hydrolases"/>
    <property type="match status" value="1"/>
</dbReference>
<dbReference type="OrthoDB" id="448455at2759"/>
<name>U4LNA0_PYROM</name>
<dbReference type="SMART" id="SM00248">
    <property type="entry name" value="ANK"/>
    <property type="match status" value="3"/>
</dbReference>
<gene>
    <name evidence="5" type="ORF">PCON_09193</name>
</gene>
<dbReference type="PROSITE" id="PS50088">
    <property type="entry name" value="ANK_REPEAT"/>
    <property type="match status" value="3"/>
</dbReference>
<feature type="repeat" description="ANK" evidence="2">
    <location>
        <begin position="745"/>
        <end position="777"/>
    </location>
</feature>
<dbReference type="OMA" id="TEETHIL"/>
<feature type="domain" description="Nephrocystin 3-like N-terminal" evidence="4">
    <location>
        <begin position="142"/>
        <end position="323"/>
    </location>
</feature>
<feature type="region of interest" description="Disordered" evidence="3">
    <location>
        <begin position="824"/>
        <end position="858"/>
    </location>
</feature>
<dbReference type="Proteomes" id="UP000018144">
    <property type="component" value="Unassembled WGS sequence"/>
</dbReference>
<proteinExistence type="predicted"/>
<evidence type="ECO:0000259" key="4">
    <source>
        <dbReference type="Pfam" id="PF24883"/>
    </source>
</evidence>
<keyword evidence="2" id="KW-0040">ANK repeat</keyword>
<dbReference type="PRINTS" id="PR01415">
    <property type="entry name" value="ANKYRIN"/>
</dbReference>
<keyword evidence="6" id="KW-1185">Reference proteome</keyword>
<organism evidence="5 6">
    <name type="scientific">Pyronema omphalodes (strain CBS 100304)</name>
    <name type="common">Pyronema confluens</name>
    <dbReference type="NCBI Taxonomy" id="1076935"/>
    <lineage>
        <taxon>Eukaryota</taxon>
        <taxon>Fungi</taxon>
        <taxon>Dikarya</taxon>
        <taxon>Ascomycota</taxon>
        <taxon>Pezizomycotina</taxon>
        <taxon>Pezizomycetes</taxon>
        <taxon>Pezizales</taxon>
        <taxon>Pyronemataceae</taxon>
        <taxon>Pyronema</taxon>
    </lineage>
</organism>
<dbReference type="InterPro" id="IPR002110">
    <property type="entry name" value="Ankyrin_rpt"/>
</dbReference>
<dbReference type="Gene3D" id="3.40.50.300">
    <property type="entry name" value="P-loop containing nucleotide triphosphate hydrolases"/>
    <property type="match status" value="1"/>
</dbReference>
<dbReference type="Pfam" id="PF12796">
    <property type="entry name" value="Ank_2"/>
    <property type="match status" value="2"/>
</dbReference>
<dbReference type="InterPro" id="IPR036770">
    <property type="entry name" value="Ankyrin_rpt-contain_sf"/>
</dbReference>
<dbReference type="PANTHER" id="PTHR10039">
    <property type="entry name" value="AMELOGENIN"/>
    <property type="match status" value="1"/>
</dbReference>
<dbReference type="PANTHER" id="PTHR10039:SF15">
    <property type="entry name" value="NACHT DOMAIN-CONTAINING PROTEIN"/>
    <property type="match status" value="1"/>
</dbReference>
<dbReference type="SUPFAM" id="SSF48403">
    <property type="entry name" value="Ankyrin repeat"/>
    <property type="match status" value="1"/>
</dbReference>
<evidence type="ECO:0000313" key="5">
    <source>
        <dbReference type="EMBL" id="CCX30790.1"/>
    </source>
</evidence>
<dbReference type="Gene3D" id="1.25.40.20">
    <property type="entry name" value="Ankyrin repeat-containing domain"/>
    <property type="match status" value="2"/>
</dbReference>
<feature type="compositionally biased region" description="Acidic residues" evidence="3">
    <location>
        <begin position="824"/>
        <end position="842"/>
    </location>
</feature>
<sequence>MEPISLFASPDRDLDLDEIIKTLVGIEFITGMKEQRIYSLSESIEKLKALHDEEEYTKILQWISPLEPQPAPQAMQKMVEKQEQLIKTELEETGMQVQTIFQNAKEPKTIYIEAEYTKILRFISPLEPHRMHQDIRHKRLKGTCLWFMKRPEFEEWHSAEDSNHVLVCYGIPGSGKSVMSSAVIDNIQLENAERFATEETHILLAYLYYDSRDSARLSAVGLIGSLLKQIFQSCAYRERNAKDQRFENIFESLKKRRDQHGIPLSINELSQFIKQCLRGLQRLYIIIGAIDECQDIYRWELLRFTSDILAEFPNSVRVMITGRAYIRSSLEKSLAKTPVSIDLVANEVDIRRYVVHAIELDYHAYNNMENSFRREIVETIVATADGIIIRFLLAALQIQTVLEQASKAGRNRALSTIYIPKNLDSAFKATIQRIRKAGGTKARQGIEILKWADLAERNCILTSYVMHFQYFIRISTDSLDMDTLPSEQSLDKCCQGLIIVDKERRCIRFMHRTLQEFLRVEHENGNIFETCHLDITRTFLKYMSFRDTSVNGDPASNEIATKHIFQYRPGSTVAMITFGGNSGPCHIEKYPFLRYAVHFWGEHAKRQANKSKHSQAATVHNALAVERKNDHIVYRLLEMDNINVESKDNSGRTALSHAAANGNLDALRLLLEKEAEVSSYDEDEFRTPLSYAAIFGHEEAGADITSPDNNGRRALSWATKSGNQSRLILQLLFKNGADVDAPDKDGRSPLSWAVHCGHGKVVHYLLRKGADVNLRDHEGATQLALRRRMIARENDDRLKLTKKDAEQREEERDELCGWEELMGDLWDESEEEEEEDDEELLEWEGNGHVLNEEEPRKE</sequence>